<accession>A0A8K0SNV7</accession>
<feature type="compositionally biased region" description="Basic and acidic residues" evidence="1">
    <location>
        <begin position="934"/>
        <end position="944"/>
    </location>
</feature>
<dbReference type="SMART" id="SM00382">
    <property type="entry name" value="AAA"/>
    <property type="match status" value="1"/>
</dbReference>
<keyword evidence="4" id="KW-1185">Reference proteome</keyword>
<dbReference type="CDD" id="cd19481">
    <property type="entry name" value="RecA-like_protease"/>
    <property type="match status" value="1"/>
</dbReference>
<feature type="compositionally biased region" description="Basic and acidic residues" evidence="1">
    <location>
        <begin position="898"/>
        <end position="908"/>
    </location>
</feature>
<dbReference type="GO" id="GO:0005524">
    <property type="term" value="F:ATP binding"/>
    <property type="evidence" value="ECO:0007669"/>
    <property type="project" value="InterPro"/>
</dbReference>
<feature type="compositionally biased region" description="Acidic residues" evidence="1">
    <location>
        <begin position="180"/>
        <end position="200"/>
    </location>
</feature>
<dbReference type="Gene3D" id="3.40.50.300">
    <property type="entry name" value="P-loop containing nucleotide triphosphate hydrolases"/>
    <property type="match status" value="1"/>
</dbReference>
<dbReference type="InterPro" id="IPR003593">
    <property type="entry name" value="AAA+_ATPase"/>
</dbReference>
<sequence>METPITAPDVLVLDDDDKNDTANVSSGEREEEEEEPWEVQRRKIPLKAKVEFLDFEHFKNRYFEEDGLAIIEVLCGHHQTPQDIIRESWQRTRRKDSRIPKPAPKQTIDGEMRWVQRVRIQSPQLLLLLSRLTGELNRWETDKPRTFFAPFQPELSIPPDGQERNHGVQSPDLESSNYDAADEDDIDGSDKDSDVEDAAEGGESKAMSPETAIRGHVLTSPITLSHLKTLIAFIEGYIEPAWARAGSTSQHKFRFLDLWMAFKPGELIYAPLASDSSQNINFAQQQSTPQMYQTAWRLYSLVLDPVRDGKPELDSRDLDIHAYYVDYDGTSFVPVRRQFVINSYEGEKDITSFQVYPMRFAKDSDKLREKLHKQGSWFREVTKKRHLSYEGWTLVEEPSAESSESSEKLNSEHISGDVVIDFVEGYKSESKLGGGPSSWKKGLTTFDDSDWPMGTDKLDISHWKPIKNSHRLESFAQISENTQRGEWYGDRFIQEQLKERPCLKSHEDGDPIKDIQDDELLLLPRRVVGYSLRERRFFLLDIQCLSEVPKLNNVFQSLRINPDHKRMVRSLVKTHLENQAAQRLQPNLSLNQDLIRGKGSGLVILLHGVPGVGKTATAEAVAQAYNKPLFVITCGDLGFKPEKVESSLKNIFRLAHLWDCILLLDEADIFLSRRELGDLERNALVSVFLRVLEYYGGILFLTTNRVGTLDEAFKSRIHVSLYYPPLDRKQTYQIFEVNIGKLEAILENKAEHQSKMEPGTPKPPMLEIDRGDILGFALDDFDGNEKTPERRWNGRQIRNAFQIALSLAEFDMRSDLAEDDEAEDEDRHGHYSQSRGRQARDLGYYSQSTGYQTRAKKGVLNSHQFHLVATAISRFEEYLQAATGAVDADRAKREFIRADDFKSQREPEEPLYGGTLQRSGYPRSNQGMAYGSPGERRDHRRGSIDNRPFPGSQGEPTPARSSYGSKPPGQRPSNVPGNGNMKPPRKTPGPAKDGRDIPDPRYTSPR</sequence>
<dbReference type="Pfam" id="PF00004">
    <property type="entry name" value="AAA"/>
    <property type="match status" value="1"/>
</dbReference>
<organism evidence="3 4">
    <name type="scientific">Stachybotrys elegans</name>
    <dbReference type="NCBI Taxonomy" id="80388"/>
    <lineage>
        <taxon>Eukaryota</taxon>
        <taxon>Fungi</taxon>
        <taxon>Dikarya</taxon>
        <taxon>Ascomycota</taxon>
        <taxon>Pezizomycotina</taxon>
        <taxon>Sordariomycetes</taxon>
        <taxon>Hypocreomycetidae</taxon>
        <taxon>Hypocreales</taxon>
        <taxon>Stachybotryaceae</taxon>
        <taxon>Stachybotrys</taxon>
    </lineage>
</organism>
<feature type="region of interest" description="Disordered" evidence="1">
    <location>
        <begin position="150"/>
        <end position="212"/>
    </location>
</feature>
<dbReference type="Proteomes" id="UP000813444">
    <property type="component" value="Unassembled WGS sequence"/>
</dbReference>
<dbReference type="SUPFAM" id="SSF52540">
    <property type="entry name" value="P-loop containing nucleoside triphosphate hydrolases"/>
    <property type="match status" value="1"/>
</dbReference>
<dbReference type="GO" id="GO:0016887">
    <property type="term" value="F:ATP hydrolysis activity"/>
    <property type="evidence" value="ECO:0007669"/>
    <property type="project" value="InterPro"/>
</dbReference>
<evidence type="ECO:0000256" key="1">
    <source>
        <dbReference type="SAM" id="MobiDB-lite"/>
    </source>
</evidence>
<dbReference type="InterPro" id="IPR054289">
    <property type="entry name" value="DUF7025"/>
</dbReference>
<dbReference type="PANTHER" id="PTHR46411:SF3">
    <property type="entry name" value="AAA+ ATPASE DOMAIN-CONTAINING PROTEIN"/>
    <property type="match status" value="1"/>
</dbReference>
<dbReference type="InterPro" id="IPR003959">
    <property type="entry name" value="ATPase_AAA_core"/>
</dbReference>
<comment type="caution">
    <text evidence="3">The sequence shown here is derived from an EMBL/GenBank/DDBJ whole genome shotgun (WGS) entry which is preliminary data.</text>
</comment>
<feature type="domain" description="AAA+ ATPase" evidence="2">
    <location>
        <begin position="600"/>
        <end position="727"/>
    </location>
</feature>
<reference evidence="3" key="1">
    <citation type="journal article" date="2021" name="Nat. Commun.">
        <title>Genetic determinants of endophytism in the Arabidopsis root mycobiome.</title>
        <authorList>
            <person name="Mesny F."/>
            <person name="Miyauchi S."/>
            <person name="Thiergart T."/>
            <person name="Pickel B."/>
            <person name="Atanasova L."/>
            <person name="Karlsson M."/>
            <person name="Huettel B."/>
            <person name="Barry K.W."/>
            <person name="Haridas S."/>
            <person name="Chen C."/>
            <person name="Bauer D."/>
            <person name="Andreopoulos W."/>
            <person name="Pangilinan J."/>
            <person name="LaButti K."/>
            <person name="Riley R."/>
            <person name="Lipzen A."/>
            <person name="Clum A."/>
            <person name="Drula E."/>
            <person name="Henrissat B."/>
            <person name="Kohler A."/>
            <person name="Grigoriev I.V."/>
            <person name="Martin F.M."/>
            <person name="Hacquard S."/>
        </authorList>
    </citation>
    <scope>NUCLEOTIDE SEQUENCE</scope>
    <source>
        <strain evidence="3">MPI-CAGE-CH-0235</strain>
    </source>
</reference>
<feature type="compositionally biased region" description="Polar residues" evidence="1">
    <location>
        <begin position="916"/>
        <end position="927"/>
    </location>
</feature>
<dbReference type="Pfam" id="PF23232">
    <property type="entry name" value="AAA_lid_13"/>
    <property type="match status" value="1"/>
</dbReference>
<dbReference type="InterPro" id="IPR027417">
    <property type="entry name" value="P-loop_NTPase"/>
</dbReference>
<proteinExistence type="predicted"/>
<dbReference type="InterPro" id="IPR056599">
    <property type="entry name" value="AAA_lid_fung"/>
</dbReference>
<protein>
    <recommendedName>
        <fullName evidence="2">AAA+ ATPase domain-containing protein</fullName>
    </recommendedName>
</protein>
<feature type="region of interest" description="Disordered" evidence="1">
    <location>
        <begin position="1"/>
        <end position="38"/>
    </location>
</feature>
<dbReference type="Pfam" id="PF22942">
    <property type="entry name" value="DUF7025"/>
    <property type="match status" value="1"/>
</dbReference>
<name>A0A8K0SNV7_9HYPO</name>
<evidence type="ECO:0000313" key="4">
    <source>
        <dbReference type="Proteomes" id="UP000813444"/>
    </source>
</evidence>
<dbReference type="PANTHER" id="PTHR46411">
    <property type="entry name" value="FAMILY ATPASE, PUTATIVE-RELATED"/>
    <property type="match status" value="1"/>
</dbReference>
<dbReference type="EMBL" id="JAGPNK010000013">
    <property type="protein sequence ID" value="KAH7309775.1"/>
    <property type="molecule type" value="Genomic_DNA"/>
</dbReference>
<feature type="region of interest" description="Disordered" evidence="1">
    <location>
        <begin position="898"/>
        <end position="1006"/>
    </location>
</feature>
<evidence type="ECO:0000313" key="3">
    <source>
        <dbReference type="EMBL" id="KAH7309775.1"/>
    </source>
</evidence>
<feature type="region of interest" description="Disordered" evidence="1">
    <location>
        <begin position="817"/>
        <end position="842"/>
    </location>
</feature>
<dbReference type="AlphaFoldDB" id="A0A8K0SNV7"/>
<gene>
    <name evidence="3" type="ORF">B0I35DRAFT_358846</name>
</gene>
<evidence type="ECO:0000259" key="2">
    <source>
        <dbReference type="SMART" id="SM00382"/>
    </source>
</evidence>
<dbReference type="OrthoDB" id="10042665at2759"/>